<dbReference type="GO" id="GO:0004177">
    <property type="term" value="F:aminopeptidase activity"/>
    <property type="evidence" value="ECO:0007669"/>
    <property type="project" value="UniProtKB-KW"/>
</dbReference>
<reference evidence="1 2" key="1">
    <citation type="submission" date="2020-08" db="EMBL/GenBank/DDBJ databases">
        <title>Sequencing the genomes of 1000 actinobacteria strains.</title>
        <authorList>
            <person name="Klenk H.-P."/>
        </authorList>
    </citation>
    <scope>NUCLEOTIDE SEQUENCE [LARGE SCALE GENOMIC DNA]</scope>
    <source>
        <strain evidence="1 2">DSM 45859</strain>
    </source>
</reference>
<dbReference type="Gene3D" id="3.90.230.10">
    <property type="entry name" value="Creatinase/methionine aminopeptidase superfamily"/>
    <property type="match status" value="1"/>
</dbReference>
<comment type="caution">
    <text evidence="1">The sequence shown here is derived from an EMBL/GenBank/DDBJ whole genome shotgun (WGS) entry which is preliminary data.</text>
</comment>
<dbReference type="Proteomes" id="UP000581769">
    <property type="component" value="Unassembled WGS sequence"/>
</dbReference>
<proteinExistence type="predicted"/>
<protein>
    <submittedName>
        <fullName evidence="1">Xaa-Pro aminopeptidase</fullName>
    </submittedName>
</protein>
<keyword evidence="1" id="KW-0378">Hydrolase</keyword>
<dbReference type="InterPro" id="IPR036005">
    <property type="entry name" value="Creatinase/aminopeptidase-like"/>
</dbReference>
<keyword evidence="1" id="KW-0645">Protease</keyword>
<accession>A0A840INI0</accession>
<name>A0A840INI0_9PSEU</name>
<evidence type="ECO:0000313" key="1">
    <source>
        <dbReference type="EMBL" id="MBB4683981.1"/>
    </source>
</evidence>
<dbReference type="EMBL" id="JACHMG010000001">
    <property type="protein sequence ID" value="MBB4683981.1"/>
    <property type="molecule type" value="Genomic_DNA"/>
</dbReference>
<sequence>MRPGAPLREGYAAAAREFGDRPGTARILALRGGGALRLARSSEVPAEPGTVLGVHLAVEVPDGGAVELAETVLVTASGAEPLAKTPLRLVELY</sequence>
<dbReference type="AlphaFoldDB" id="A0A840INI0"/>
<organism evidence="1 2">
    <name type="scientific">Amycolatopsis jiangsuensis</name>
    <dbReference type="NCBI Taxonomy" id="1181879"/>
    <lineage>
        <taxon>Bacteria</taxon>
        <taxon>Bacillati</taxon>
        <taxon>Actinomycetota</taxon>
        <taxon>Actinomycetes</taxon>
        <taxon>Pseudonocardiales</taxon>
        <taxon>Pseudonocardiaceae</taxon>
        <taxon>Amycolatopsis</taxon>
    </lineage>
</organism>
<keyword evidence="2" id="KW-1185">Reference proteome</keyword>
<dbReference type="SUPFAM" id="SSF55920">
    <property type="entry name" value="Creatinase/aminopeptidase"/>
    <property type="match status" value="1"/>
</dbReference>
<gene>
    <name evidence="1" type="ORF">BJY18_001466</name>
</gene>
<evidence type="ECO:0000313" key="2">
    <source>
        <dbReference type="Proteomes" id="UP000581769"/>
    </source>
</evidence>
<keyword evidence="1" id="KW-0031">Aminopeptidase</keyword>